<dbReference type="InterPro" id="IPR011989">
    <property type="entry name" value="ARM-like"/>
</dbReference>
<name>A0A1Y1NM87_PHOPY</name>
<proteinExistence type="predicted"/>
<dbReference type="SUPFAM" id="SSF48371">
    <property type="entry name" value="ARM repeat"/>
    <property type="match status" value="1"/>
</dbReference>
<dbReference type="GO" id="GO:0035869">
    <property type="term" value="C:ciliary transition zone"/>
    <property type="evidence" value="ECO:0007669"/>
    <property type="project" value="TreeGrafter"/>
</dbReference>
<keyword evidence="1" id="KW-0472">Membrane</keyword>
<evidence type="ECO:0000256" key="1">
    <source>
        <dbReference type="SAM" id="Phobius"/>
    </source>
</evidence>
<dbReference type="InterPro" id="IPR016024">
    <property type="entry name" value="ARM-type_fold"/>
</dbReference>
<dbReference type="GO" id="GO:0019894">
    <property type="term" value="F:kinesin binding"/>
    <property type="evidence" value="ECO:0007669"/>
    <property type="project" value="InterPro"/>
</dbReference>
<dbReference type="GO" id="GO:0044782">
    <property type="term" value="P:cilium organization"/>
    <property type="evidence" value="ECO:0007669"/>
    <property type="project" value="TreeGrafter"/>
</dbReference>
<dbReference type="EMBL" id="GEZM01001386">
    <property type="protein sequence ID" value="JAV97895.1"/>
    <property type="molecule type" value="Transcribed_RNA"/>
</dbReference>
<dbReference type="Gene3D" id="1.25.10.10">
    <property type="entry name" value="Leucine-rich Repeat Variant"/>
    <property type="match status" value="1"/>
</dbReference>
<reference evidence="2" key="1">
    <citation type="journal article" date="2016" name="Sci. Rep.">
        <title>Molecular characterization of firefly nuptial gifts: a multi-omics approach sheds light on postcopulatory sexual selection.</title>
        <authorList>
            <person name="Al-Wathiqui N."/>
            <person name="Fallon T.R."/>
            <person name="South A."/>
            <person name="Weng J.K."/>
            <person name="Lewis S.M."/>
        </authorList>
    </citation>
    <scope>NUCLEOTIDE SEQUENCE</scope>
</reference>
<dbReference type="GO" id="GO:0016939">
    <property type="term" value="C:kinesin II complex"/>
    <property type="evidence" value="ECO:0007669"/>
    <property type="project" value="TreeGrafter"/>
</dbReference>
<keyword evidence="1" id="KW-0812">Transmembrane</keyword>
<evidence type="ECO:0000313" key="2">
    <source>
        <dbReference type="EMBL" id="JAV97895.1"/>
    </source>
</evidence>
<protein>
    <recommendedName>
        <fullName evidence="3">Kinesin-associated protein 3</fullName>
    </recommendedName>
</protein>
<dbReference type="InterPro" id="IPR008658">
    <property type="entry name" value="KAP3"/>
</dbReference>
<feature type="transmembrane region" description="Helical" evidence="1">
    <location>
        <begin position="12"/>
        <end position="41"/>
    </location>
</feature>
<dbReference type="InterPro" id="IPR000225">
    <property type="entry name" value="Armadillo"/>
</dbReference>
<dbReference type="SMART" id="SM01297">
    <property type="entry name" value="KAP"/>
    <property type="match status" value="1"/>
</dbReference>
<dbReference type="PANTHER" id="PTHR15605">
    <property type="entry name" value="KINESIN-ASSOCIATED PROTEINS"/>
    <property type="match status" value="1"/>
</dbReference>
<evidence type="ECO:0008006" key="3">
    <source>
        <dbReference type="Google" id="ProtNLM"/>
    </source>
</evidence>
<keyword evidence="1" id="KW-1133">Transmembrane helix</keyword>
<dbReference type="Pfam" id="PF05804">
    <property type="entry name" value="KAP"/>
    <property type="match status" value="1"/>
</dbReference>
<dbReference type="PANTHER" id="PTHR15605:SF2">
    <property type="entry name" value="KINESIN-ASSOCIATED PROTEIN 3"/>
    <property type="match status" value="1"/>
</dbReference>
<dbReference type="AlphaFoldDB" id="A0A1Y1NM87"/>
<organism evidence="2">
    <name type="scientific">Photinus pyralis</name>
    <name type="common">Common eastern firefly</name>
    <name type="synonym">Lampyris pyralis</name>
    <dbReference type="NCBI Taxonomy" id="7054"/>
    <lineage>
        <taxon>Eukaryota</taxon>
        <taxon>Metazoa</taxon>
        <taxon>Ecdysozoa</taxon>
        <taxon>Arthropoda</taxon>
        <taxon>Hexapoda</taxon>
        <taxon>Insecta</taxon>
        <taxon>Pterygota</taxon>
        <taxon>Neoptera</taxon>
        <taxon>Endopterygota</taxon>
        <taxon>Coleoptera</taxon>
        <taxon>Polyphaga</taxon>
        <taxon>Elateriformia</taxon>
        <taxon>Elateroidea</taxon>
        <taxon>Lampyridae</taxon>
        <taxon>Lampyrinae</taxon>
        <taxon>Photinus</taxon>
    </lineage>
</organism>
<accession>A0A1Y1NM87</accession>
<dbReference type="SMART" id="SM00185">
    <property type="entry name" value="ARM"/>
    <property type="match status" value="4"/>
</dbReference>
<dbReference type="GO" id="GO:0007018">
    <property type="term" value="P:microtubule-based movement"/>
    <property type="evidence" value="ECO:0007669"/>
    <property type="project" value="TreeGrafter"/>
</dbReference>
<dbReference type="GO" id="GO:0005930">
    <property type="term" value="C:axoneme"/>
    <property type="evidence" value="ECO:0007669"/>
    <property type="project" value="TreeGrafter"/>
</dbReference>
<sequence>MTLQNDIPLVFIYCMLILIINVLSVLLSLLLIVLYFIYIIYKLFINMDPENAKFLRTNRKPGTLDVHPTLNAIVLNYELEVEILGDDDSVLYGEKQSLKKIIELPMLNTRTDCNALAREVLGHCDLIHPSRLVEVEQTIYYLKKRKRPQNGPDENSGKNTPVVNGDVININFLNEYIELLYEDLPDKIKASQYILQLAKVSENLESLARNETVLSALARVLREDWKRSIALSTNLIFTFFCFSSHTCFHPVVLHYKIGSLCMDIIEFEMRRFEEWKCDIEDVKRPYPTSVSMTEIHKSRIPEAVRPKSGNFSDVTIKTSMEGSIYDDLTNSTDSIDEKKQLSSEERQKRYRTLIRKQEQLLRVAFYLLLNMAEDPIVEEKMTKRNIVVLLEKALDRENTDLQALAVTFLKKLSIMQTNKDEMAERNVLERLPKLLESNNADLVHLTLKLMFNLSFDEDLRAKMLKNGCLPKFVSLLRDDRHQDIVIKLLYHLSYDEDIIVHFAYTDCVSLITDMLLLSIADQVDQVMVALCINLAIHPTNAQQMADNSRLQSLMTRAFRFEDELLMKMIHNISEHDITRSSFIEFVGDLAKAVTESRKENFVLECLGVLSNLCLPDLDWCEIFKHFNMIPKLKGALTSNNSEADLLLRVIVLFGTAAYDESCARLLCNANVVEACIDLLKAYQEDDEMVLQIIYLFYVMLYHNDTTDFIINKTEAPAYLVDLLLDNNKAVRKLCNTCLNVIMERNAEWGERIRIERFRTHNNQWLEMVDSHQLQREEEEEDTALPPYLNIEYLSTATVPPLSETLDDPEESNENAIENGYLEMPEDSVLKEYEMECLDLSI</sequence>